<comment type="similarity">
    <text evidence="1">Belongs to the bacterial solute-binding protein 8 family.</text>
</comment>
<keyword evidence="2" id="KW-0732">Signal</keyword>
<reference evidence="4 5" key="1">
    <citation type="submission" date="2024-04" db="EMBL/GenBank/DDBJ databases">
        <title>draft genome sequnece of Paenibacillus filicis.</title>
        <authorList>
            <person name="Kim D.-U."/>
        </authorList>
    </citation>
    <scope>NUCLEOTIDE SEQUENCE [LARGE SCALE GENOMIC DNA]</scope>
    <source>
        <strain evidence="4 5">KACC14197</strain>
    </source>
</reference>
<keyword evidence="5" id="KW-1185">Reference proteome</keyword>
<dbReference type="RefSeq" id="WP_341418662.1">
    <property type="nucleotide sequence ID" value="NZ_JBBPCC010000021.1"/>
</dbReference>
<dbReference type="Pfam" id="PF01497">
    <property type="entry name" value="Peripla_BP_2"/>
    <property type="match status" value="1"/>
</dbReference>
<dbReference type="InterPro" id="IPR002491">
    <property type="entry name" value="ABC_transptr_periplasmic_BD"/>
</dbReference>
<sequence length="318" mass="33209">MKAAFMSSALALLLVTVTGCSSSSAAGGETTAAASASQGVTVKDFAGRSVALKGAPSKIVALSNGELDIVYALGSEVVGRPASTSPVPVKAAEKAVQVGSTHGIDLEKIALLSPDVVLGNNPMNAKDIPSVESLGPKMVLSSANSIDDIKKQIQLIGQLLQKESKAAELIKGLDDKLQALVPKEGASKPRVLLVYGAPGTYMAALNNSLSGDILVKAGGENIAADYPKLESYPQYAQLNTEKIVKSNPQLVLLMSHTNPDQVKEGFMKEMSQNAAWSSLDAVKNNRVEVLPADLFGTNPGTRVSESLDQLSRLLQTVK</sequence>
<accession>A0ABU9DRJ1</accession>
<dbReference type="InterPro" id="IPR050902">
    <property type="entry name" value="ABC_Transporter_SBP"/>
</dbReference>
<dbReference type="SUPFAM" id="SSF53807">
    <property type="entry name" value="Helical backbone' metal receptor"/>
    <property type="match status" value="1"/>
</dbReference>
<protein>
    <submittedName>
        <fullName evidence="4">ABC transporter substrate-binding protein</fullName>
    </submittedName>
</protein>
<evidence type="ECO:0000313" key="4">
    <source>
        <dbReference type="EMBL" id="MEK8131499.1"/>
    </source>
</evidence>
<organism evidence="4 5">
    <name type="scientific">Paenibacillus filicis</name>
    <dbReference type="NCBI Taxonomy" id="669464"/>
    <lineage>
        <taxon>Bacteria</taxon>
        <taxon>Bacillati</taxon>
        <taxon>Bacillota</taxon>
        <taxon>Bacilli</taxon>
        <taxon>Bacillales</taxon>
        <taxon>Paenibacillaceae</taxon>
        <taxon>Paenibacillus</taxon>
    </lineage>
</organism>
<gene>
    <name evidence="4" type="ORF">WMW72_26680</name>
</gene>
<evidence type="ECO:0000256" key="1">
    <source>
        <dbReference type="ARBA" id="ARBA00008814"/>
    </source>
</evidence>
<feature type="chain" id="PRO_5045373762" evidence="2">
    <location>
        <begin position="26"/>
        <end position="318"/>
    </location>
</feature>
<dbReference type="PROSITE" id="PS51257">
    <property type="entry name" value="PROKAR_LIPOPROTEIN"/>
    <property type="match status" value="1"/>
</dbReference>
<evidence type="ECO:0000259" key="3">
    <source>
        <dbReference type="PROSITE" id="PS50983"/>
    </source>
</evidence>
<evidence type="ECO:0000256" key="2">
    <source>
        <dbReference type="SAM" id="SignalP"/>
    </source>
</evidence>
<comment type="caution">
    <text evidence="4">The sequence shown here is derived from an EMBL/GenBank/DDBJ whole genome shotgun (WGS) entry which is preliminary data.</text>
</comment>
<dbReference type="PROSITE" id="PS50983">
    <property type="entry name" value="FE_B12_PBP"/>
    <property type="match status" value="1"/>
</dbReference>
<dbReference type="PANTHER" id="PTHR30535">
    <property type="entry name" value="VITAMIN B12-BINDING PROTEIN"/>
    <property type="match status" value="1"/>
</dbReference>
<dbReference type="Proteomes" id="UP001469365">
    <property type="component" value="Unassembled WGS sequence"/>
</dbReference>
<name>A0ABU9DRJ1_9BACL</name>
<dbReference type="Gene3D" id="3.40.50.1980">
    <property type="entry name" value="Nitrogenase molybdenum iron protein domain"/>
    <property type="match status" value="2"/>
</dbReference>
<feature type="domain" description="Fe/B12 periplasmic-binding" evidence="3">
    <location>
        <begin position="58"/>
        <end position="318"/>
    </location>
</feature>
<dbReference type="PANTHER" id="PTHR30535:SF34">
    <property type="entry name" value="MOLYBDATE-BINDING PROTEIN MOLA"/>
    <property type="match status" value="1"/>
</dbReference>
<feature type="signal peptide" evidence="2">
    <location>
        <begin position="1"/>
        <end position="25"/>
    </location>
</feature>
<proteinExistence type="inferred from homology"/>
<evidence type="ECO:0000313" key="5">
    <source>
        <dbReference type="Proteomes" id="UP001469365"/>
    </source>
</evidence>
<dbReference type="EMBL" id="JBBPCC010000021">
    <property type="protein sequence ID" value="MEK8131499.1"/>
    <property type="molecule type" value="Genomic_DNA"/>
</dbReference>